<dbReference type="Proteomes" id="UP000249922">
    <property type="component" value="Chromosome"/>
</dbReference>
<gene>
    <name evidence="1" type="ORF">DPM13_12660</name>
</gene>
<protein>
    <submittedName>
        <fullName evidence="1">Uncharacterized protein</fullName>
    </submittedName>
</protein>
<proteinExistence type="predicted"/>
<dbReference type="Gene3D" id="3.40.50.720">
    <property type="entry name" value="NAD(P)-binding Rossmann-like Domain"/>
    <property type="match status" value="1"/>
</dbReference>
<name>A0ABM6WT32_9RHOB</name>
<dbReference type="EMBL" id="CP030239">
    <property type="protein sequence ID" value="AWX93640.1"/>
    <property type="molecule type" value="Genomic_DNA"/>
</dbReference>
<dbReference type="Pfam" id="PF13561">
    <property type="entry name" value="adh_short_C2"/>
    <property type="match status" value="1"/>
</dbReference>
<dbReference type="RefSeq" id="WP_112888142.1">
    <property type="nucleotide sequence ID" value="NZ_CP030239.1"/>
</dbReference>
<evidence type="ECO:0000313" key="1">
    <source>
        <dbReference type="EMBL" id="AWX93640.1"/>
    </source>
</evidence>
<reference evidence="1 2" key="1">
    <citation type="submission" date="2018-06" db="EMBL/GenBank/DDBJ databases">
        <title>Complete genome sequence of Paracoccus mutanolyticus strain RSP-02 isolated from cellulosic waste.</title>
        <authorList>
            <person name="Amrutha R.N."/>
            <person name="Shrivastav A."/>
            <person name="Buddana S.K."/>
            <person name="Deshpande U."/>
            <person name="Prakasham R.S."/>
        </authorList>
    </citation>
    <scope>NUCLEOTIDE SEQUENCE [LARGE SCALE GENOMIC DNA]</scope>
    <source>
        <strain evidence="1 2">RSP-02</strain>
    </source>
</reference>
<accession>A0ABM6WT32</accession>
<dbReference type="SUPFAM" id="SSF51735">
    <property type="entry name" value="NAD(P)-binding Rossmann-fold domains"/>
    <property type="match status" value="1"/>
</dbReference>
<dbReference type="InterPro" id="IPR036291">
    <property type="entry name" value="NAD(P)-bd_dom_sf"/>
</dbReference>
<dbReference type="InterPro" id="IPR002347">
    <property type="entry name" value="SDR_fam"/>
</dbReference>
<sequence length="55" mass="5890">MRPSTLAAGIIDTEIQKDVFTDASLIVAMADAIPLKRVGTADEVADCALWLFPEV</sequence>
<keyword evidence="2" id="KW-1185">Reference proteome</keyword>
<evidence type="ECO:0000313" key="2">
    <source>
        <dbReference type="Proteomes" id="UP000249922"/>
    </source>
</evidence>
<organism evidence="1 2">
    <name type="scientific">Paracoccus mutanolyticus</name>
    <dbReference type="NCBI Taxonomy" id="1499308"/>
    <lineage>
        <taxon>Bacteria</taxon>
        <taxon>Pseudomonadati</taxon>
        <taxon>Pseudomonadota</taxon>
        <taxon>Alphaproteobacteria</taxon>
        <taxon>Rhodobacterales</taxon>
        <taxon>Paracoccaceae</taxon>
        <taxon>Paracoccus</taxon>
    </lineage>
</organism>